<gene>
    <name evidence="1" type="ORF">MILVUS5_LOCUS25704</name>
</gene>
<reference evidence="1" key="1">
    <citation type="submission" date="2023-10" db="EMBL/GenBank/DDBJ databases">
        <authorList>
            <person name="Rodriguez Cubillos JULIANA M."/>
            <person name="De Vega J."/>
        </authorList>
    </citation>
    <scope>NUCLEOTIDE SEQUENCE</scope>
</reference>
<sequence>MKKSSPLHLLFILCFFVTTINSLPIPWLSSYSDWKIIKYQNPTTLNLNDDLHTYFYDQILDHFNYVPESYTTFKQRYFVNYKYWGGANSSAPILVYLGAETEICPYVGFMTDNAISLNALLVYIEHRYYGKSVPFQSREAYKNTSTLGYFNSAQALADYAAVLIHLKDILQAQKSPVIVIGGSYGGMLAAWFRLKYPHITIGALASSAPLLYFDNMTPQTAYHDTVTRDFKETSESCYKYILNSWSEIDQVASQPSGLSILSQRFNTCYPLEQSKELKRYLEFIYTFSAQYDIFPVTDLCEAIDGAAFGSDILSRIYGGVVAFQGNSTCTVNYTDASFGWGWQTCSEMVMPIGSDNSSMFEPQPFNFTSFAAQCKRDFDVLPRRHWITTYYGGQHIELVLKRFSSNIIFSNGLRDPWSRGGVLNNISDTLVALTTANGTHCMDLESANENDPEWLVYQRKKEVDIIHGWIRQYYADLDDALNGPKSDIAGLW</sequence>
<organism evidence="1 2">
    <name type="scientific">Trifolium pratense</name>
    <name type="common">Red clover</name>
    <dbReference type="NCBI Taxonomy" id="57577"/>
    <lineage>
        <taxon>Eukaryota</taxon>
        <taxon>Viridiplantae</taxon>
        <taxon>Streptophyta</taxon>
        <taxon>Embryophyta</taxon>
        <taxon>Tracheophyta</taxon>
        <taxon>Spermatophyta</taxon>
        <taxon>Magnoliopsida</taxon>
        <taxon>eudicotyledons</taxon>
        <taxon>Gunneridae</taxon>
        <taxon>Pentapetalae</taxon>
        <taxon>rosids</taxon>
        <taxon>fabids</taxon>
        <taxon>Fabales</taxon>
        <taxon>Fabaceae</taxon>
        <taxon>Papilionoideae</taxon>
        <taxon>50 kb inversion clade</taxon>
        <taxon>NPAAA clade</taxon>
        <taxon>Hologalegina</taxon>
        <taxon>IRL clade</taxon>
        <taxon>Trifolieae</taxon>
        <taxon>Trifolium</taxon>
    </lineage>
</organism>
<keyword evidence="2" id="KW-1185">Reference proteome</keyword>
<evidence type="ECO:0000313" key="1">
    <source>
        <dbReference type="EMBL" id="CAJ2659573.1"/>
    </source>
</evidence>
<protein>
    <submittedName>
        <fullName evidence="1">Uncharacterized protein</fullName>
    </submittedName>
</protein>
<name>A0ACB0KSV3_TRIPR</name>
<accession>A0ACB0KSV3</accession>
<dbReference type="Proteomes" id="UP001177021">
    <property type="component" value="Unassembled WGS sequence"/>
</dbReference>
<proteinExistence type="predicted"/>
<evidence type="ECO:0000313" key="2">
    <source>
        <dbReference type="Proteomes" id="UP001177021"/>
    </source>
</evidence>
<dbReference type="EMBL" id="CASHSV030000311">
    <property type="protein sequence ID" value="CAJ2659573.1"/>
    <property type="molecule type" value="Genomic_DNA"/>
</dbReference>
<comment type="caution">
    <text evidence="1">The sequence shown here is derived from an EMBL/GenBank/DDBJ whole genome shotgun (WGS) entry which is preliminary data.</text>
</comment>